<keyword evidence="2" id="KW-1185">Reference proteome</keyword>
<sequence>MAANSGSTHHVPSDLESAGGGDSVASSPRSDHHAPLDVLPRLRFMCSFGGKILPRPHDNQLRYVGGDTRIVAVSRGTSFASLLSKLSKLSGTTNITVKYQLPNEDLDALISVTTDEDVENMMEEYDRLLSNQNPRSARLRLFLFNQGDDSRSSSISSLLDGSTNREQWFLDALNGVGPPSSHVLERGRSEASSIVSEVPDYLFGLDNSEENQSRGDPKQRTRAAQPEHVLGSDPGSPALPVPSMLNCATAPSPNIPTMPDLPPVKTRPEIPVPKSEMKDAPGHTYGGTGEAILAQQAGYAMNTAAHYPLSAHYATPIPPMPVYYIPSQVPSGNMPVQPMMTRLPYVPQYATSMGQQLPVGYQQQLHGGNQVYAGAGRPPMAMEGGNANVSPQVYYGMAGGGMIPPAMVNPASGAEDIPVSSQQLQ</sequence>
<dbReference type="Proteomes" id="UP001057402">
    <property type="component" value="Chromosome 5"/>
</dbReference>
<reference evidence="2" key="1">
    <citation type="journal article" date="2023" name="Front. Plant Sci.">
        <title>Chromosomal-level genome assembly of Melastoma candidum provides insights into trichome evolution.</title>
        <authorList>
            <person name="Zhong Y."/>
            <person name="Wu W."/>
            <person name="Sun C."/>
            <person name="Zou P."/>
            <person name="Liu Y."/>
            <person name="Dai S."/>
            <person name="Zhou R."/>
        </authorList>
    </citation>
    <scope>NUCLEOTIDE SEQUENCE [LARGE SCALE GENOMIC DNA]</scope>
</reference>
<evidence type="ECO:0000313" key="2">
    <source>
        <dbReference type="Proteomes" id="UP001057402"/>
    </source>
</evidence>
<evidence type="ECO:0000313" key="1">
    <source>
        <dbReference type="EMBL" id="KAI4368188.1"/>
    </source>
</evidence>
<organism evidence="1 2">
    <name type="scientific">Melastoma candidum</name>
    <dbReference type="NCBI Taxonomy" id="119954"/>
    <lineage>
        <taxon>Eukaryota</taxon>
        <taxon>Viridiplantae</taxon>
        <taxon>Streptophyta</taxon>
        <taxon>Embryophyta</taxon>
        <taxon>Tracheophyta</taxon>
        <taxon>Spermatophyta</taxon>
        <taxon>Magnoliopsida</taxon>
        <taxon>eudicotyledons</taxon>
        <taxon>Gunneridae</taxon>
        <taxon>Pentapetalae</taxon>
        <taxon>rosids</taxon>
        <taxon>malvids</taxon>
        <taxon>Myrtales</taxon>
        <taxon>Melastomataceae</taxon>
        <taxon>Melastomatoideae</taxon>
        <taxon>Melastomateae</taxon>
        <taxon>Melastoma</taxon>
    </lineage>
</organism>
<name>A0ACB9QNE1_9MYRT</name>
<gene>
    <name evidence="1" type="ORF">MLD38_016774</name>
</gene>
<proteinExistence type="predicted"/>
<accession>A0ACB9QNE1</accession>
<comment type="caution">
    <text evidence="1">The sequence shown here is derived from an EMBL/GenBank/DDBJ whole genome shotgun (WGS) entry which is preliminary data.</text>
</comment>
<dbReference type="EMBL" id="CM042884">
    <property type="protein sequence ID" value="KAI4368188.1"/>
    <property type="molecule type" value="Genomic_DNA"/>
</dbReference>
<protein>
    <submittedName>
        <fullName evidence="1">Uncharacterized protein</fullName>
    </submittedName>
</protein>